<dbReference type="Pfam" id="PF10250">
    <property type="entry name" value="O-FucT"/>
    <property type="match status" value="1"/>
</dbReference>
<comment type="subcellular location">
    <subcellularLocation>
        <location evidence="1">Endoplasmic reticulum</location>
    </subcellularLocation>
</comment>
<comment type="catalytic activity">
    <reaction evidence="11">
        <text>L-threonyl-[protein] + GDP-beta-L-fucose = 3-O-(alpha-L-fucosyl)-L-threonyl-[protein] + GDP + H(+)</text>
        <dbReference type="Rhea" id="RHEA:70491"/>
        <dbReference type="Rhea" id="RHEA-COMP:11060"/>
        <dbReference type="Rhea" id="RHEA-COMP:17915"/>
        <dbReference type="ChEBI" id="CHEBI:15378"/>
        <dbReference type="ChEBI" id="CHEBI:30013"/>
        <dbReference type="ChEBI" id="CHEBI:57273"/>
        <dbReference type="ChEBI" id="CHEBI:58189"/>
        <dbReference type="ChEBI" id="CHEBI:189631"/>
        <dbReference type="EC" id="2.4.1.221"/>
    </reaction>
    <physiologicalReaction direction="left-to-right" evidence="11">
        <dbReference type="Rhea" id="RHEA:70492"/>
    </physiologicalReaction>
</comment>
<dbReference type="PANTHER" id="PTHR13398:SF0">
    <property type="entry name" value="GDP-FUCOSE PROTEIN O-FUCOSYLTRANSFERASE 2"/>
    <property type="match status" value="1"/>
</dbReference>
<evidence type="ECO:0000256" key="9">
    <source>
        <dbReference type="ARBA" id="ARBA00026232"/>
    </source>
</evidence>
<gene>
    <name evidence="13" type="primary">POFUT2</name>
    <name evidence="13" type="ORF">GWK47_031905</name>
</gene>
<dbReference type="Gene3D" id="3.40.50.11350">
    <property type="match status" value="1"/>
</dbReference>
<sequence length="346" mass="39319">MSLNFSRQAHGPRVDAAYVLQHYEEGWTDGKWDEKYDERPCLGRAAFQYQEGEGVWLGAMWGSQLTSQTFSCVSVQGRASSIIPLLTKDASSSRSIYIGRAETLLHDEYGGEWYWRARRSMRFAVHLYDEAARYRAEHLASSDGQDGTPVTPDWRDTRVRQQRQASRSTIIFLKIFFLSCTIPSTAKRGKGGPYIAVHLRRNDFVQARGEEVPSLGKAAEQIKELLRQQNLTSVFIATDAPQEEFLELDRLLASAAVHQYVPPPPFQQRWGDGAAGTIMRHASCVLRSYSCQSHSARYFVGSYESTFSFRIQEEREILGFAEETTFNRLCGAGVRCEQPAKWKITY</sequence>
<name>A0A8J4YQR4_CHIOP</name>
<comment type="catalytic activity">
    <reaction evidence="12">
        <text>L-seryl-[protein] + GDP-beta-L-fucose = 3-O-(alpha-L-fucosyl)-L-seryl-[protein] + GDP + H(+)</text>
        <dbReference type="Rhea" id="RHEA:63644"/>
        <dbReference type="Rhea" id="RHEA-COMP:9863"/>
        <dbReference type="Rhea" id="RHEA-COMP:17914"/>
        <dbReference type="ChEBI" id="CHEBI:15378"/>
        <dbReference type="ChEBI" id="CHEBI:29999"/>
        <dbReference type="ChEBI" id="CHEBI:57273"/>
        <dbReference type="ChEBI" id="CHEBI:58189"/>
        <dbReference type="ChEBI" id="CHEBI:189632"/>
        <dbReference type="EC" id="2.4.1.221"/>
    </reaction>
    <physiologicalReaction direction="left-to-right" evidence="12">
        <dbReference type="Rhea" id="RHEA:63645"/>
    </physiologicalReaction>
</comment>
<evidence type="ECO:0000256" key="11">
    <source>
        <dbReference type="ARBA" id="ARBA00047273"/>
    </source>
</evidence>
<comment type="pathway">
    <text evidence="2">Protein modification; protein glycosylation.</text>
</comment>
<dbReference type="GO" id="GO:0046922">
    <property type="term" value="F:peptide-O-fucosyltransferase activity"/>
    <property type="evidence" value="ECO:0007669"/>
    <property type="project" value="UniProtKB-EC"/>
</dbReference>
<proteinExistence type="inferred from homology"/>
<dbReference type="InterPro" id="IPR045130">
    <property type="entry name" value="OFUT2-like"/>
</dbReference>
<dbReference type="AlphaFoldDB" id="A0A8J4YQR4"/>
<keyword evidence="7" id="KW-0119">Carbohydrate metabolism</keyword>
<evidence type="ECO:0000256" key="2">
    <source>
        <dbReference type="ARBA" id="ARBA00004922"/>
    </source>
</evidence>
<evidence type="ECO:0000256" key="1">
    <source>
        <dbReference type="ARBA" id="ARBA00004240"/>
    </source>
</evidence>
<evidence type="ECO:0000256" key="7">
    <source>
        <dbReference type="ARBA" id="ARBA00023277"/>
    </source>
</evidence>
<dbReference type="EMBL" id="JACEEZ010001895">
    <property type="protein sequence ID" value="KAG0728709.1"/>
    <property type="molecule type" value="Genomic_DNA"/>
</dbReference>
<reference evidence="13" key="1">
    <citation type="submission" date="2020-07" db="EMBL/GenBank/DDBJ databases">
        <title>The High-quality genome of the commercially important snow crab, Chionoecetes opilio.</title>
        <authorList>
            <person name="Jeong J.-H."/>
            <person name="Ryu S."/>
        </authorList>
    </citation>
    <scope>NUCLEOTIDE SEQUENCE</scope>
    <source>
        <strain evidence="13">MADBK_172401_WGS</strain>
        <tissue evidence="13">Digestive gland</tissue>
    </source>
</reference>
<evidence type="ECO:0000256" key="12">
    <source>
        <dbReference type="ARBA" id="ARBA00048647"/>
    </source>
</evidence>
<dbReference type="InterPro" id="IPR019378">
    <property type="entry name" value="GDP-Fuc_O-FucTrfase"/>
</dbReference>
<keyword evidence="5" id="KW-0256">Endoplasmic reticulum</keyword>
<dbReference type="EC" id="2.4.1.221" evidence="3"/>
<evidence type="ECO:0000313" key="13">
    <source>
        <dbReference type="EMBL" id="KAG0728709.1"/>
    </source>
</evidence>
<dbReference type="Gene3D" id="3.40.50.11340">
    <property type="match status" value="1"/>
</dbReference>
<evidence type="ECO:0000256" key="4">
    <source>
        <dbReference type="ARBA" id="ARBA00022679"/>
    </source>
</evidence>
<dbReference type="GO" id="GO:0006004">
    <property type="term" value="P:fucose metabolic process"/>
    <property type="evidence" value="ECO:0007669"/>
    <property type="project" value="UniProtKB-KW"/>
</dbReference>
<comment type="caution">
    <text evidence="13">The sequence shown here is derived from an EMBL/GenBank/DDBJ whole genome shotgun (WGS) entry which is preliminary data.</text>
</comment>
<protein>
    <recommendedName>
        <fullName evidence="9">GDP-fucose protein O-fucosyltransferase 2</fullName>
        <ecNumber evidence="3">2.4.1.221</ecNumber>
    </recommendedName>
    <alternativeName>
        <fullName evidence="10">Peptide-O-fucosyltransferase 2</fullName>
    </alternativeName>
</protein>
<evidence type="ECO:0000256" key="3">
    <source>
        <dbReference type="ARBA" id="ARBA00012196"/>
    </source>
</evidence>
<evidence type="ECO:0000256" key="5">
    <source>
        <dbReference type="ARBA" id="ARBA00022824"/>
    </source>
</evidence>
<evidence type="ECO:0000313" key="14">
    <source>
        <dbReference type="Proteomes" id="UP000770661"/>
    </source>
</evidence>
<keyword evidence="14" id="KW-1185">Reference proteome</keyword>
<evidence type="ECO:0000256" key="8">
    <source>
        <dbReference type="ARBA" id="ARBA00025803"/>
    </source>
</evidence>
<accession>A0A8J4YQR4</accession>
<keyword evidence="4" id="KW-0808">Transferase</keyword>
<organism evidence="13 14">
    <name type="scientific">Chionoecetes opilio</name>
    <name type="common">Atlantic snow crab</name>
    <name type="synonym">Cancer opilio</name>
    <dbReference type="NCBI Taxonomy" id="41210"/>
    <lineage>
        <taxon>Eukaryota</taxon>
        <taxon>Metazoa</taxon>
        <taxon>Ecdysozoa</taxon>
        <taxon>Arthropoda</taxon>
        <taxon>Crustacea</taxon>
        <taxon>Multicrustacea</taxon>
        <taxon>Malacostraca</taxon>
        <taxon>Eumalacostraca</taxon>
        <taxon>Eucarida</taxon>
        <taxon>Decapoda</taxon>
        <taxon>Pleocyemata</taxon>
        <taxon>Brachyura</taxon>
        <taxon>Eubrachyura</taxon>
        <taxon>Majoidea</taxon>
        <taxon>Majidae</taxon>
        <taxon>Chionoecetes</taxon>
    </lineage>
</organism>
<comment type="similarity">
    <text evidence="8">Belongs to the glycosyltransferase 68 family.</text>
</comment>
<dbReference type="OrthoDB" id="422368at2759"/>
<evidence type="ECO:0000256" key="10">
    <source>
        <dbReference type="ARBA" id="ARBA00033083"/>
    </source>
</evidence>
<dbReference type="GO" id="GO:0005783">
    <property type="term" value="C:endoplasmic reticulum"/>
    <property type="evidence" value="ECO:0007669"/>
    <property type="project" value="UniProtKB-SubCell"/>
</dbReference>
<dbReference type="PANTHER" id="PTHR13398">
    <property type="entry name" value="GDP-FUCOSE PROTEIN O-FUCOSYLTRANSFERASE 2"/>
    <property type="match status" value="1"/>
</dbReference>
<evidence type="ECO:0000256" key="6">
    <source>
        <dbReference type="ARBA" id="ARBA00023253"/>
    </source>
</evidence>
<dbReference type="Proteomes" id="UP000770661">
    <property type="component" value="Unassembled WGS sequence"/>
</dbReference>
<keyword evidence="6" id="KW-0294">Fucose metabolism</keyword>